<evidence type="ECO:0000313" key="3">
    <source>
        <dbReference type="Proteomes" id="UP000199559"/>
    </source>
</evidence>
<proteinExistence type="predicted"/>
<protein>
    <submittedName>
        <fullName evidence="2">Uncharacterized protein</fullName>
    </submittedName>
</protein>
<dbReference type="EMBL" id="FORM01000003">
    <property type="protein sequence ID" value="SFI95468.1"/>
    <property type="molecule type" value="Genomic_DNA"/>
</dbReference>
<reference evidence="3" key="1">
    <citation type="submission" date="2016-10" db="EMBL/GenBank/DDBJ databases">
        <authorList>
            <person name="Varghese N."/>
            <person name="Submissions S."/>
        </authorList>
    </citation>
    <scope>NUCLEOTIDE SEQUENCE [LARGE SCALE GENOMIC DNA]</scope>
    <source>
        <strain evidence="3">DSM 28881</strain>
    </source>
</reference>
<name>A0A1I3MES2_9FLAO</name>
<dbReference type="AlphaFoldDB" id="A0A1I3MES2"/>
<keyword evidence="1" id="KW-0732">Signal</keyword>
<organism evidence="2 3">
    <name type="scientific">Olleya namhaensis</name>
    <dbReference type="NCBI Taxonomy" id="1144750"/>
    <lineage>
        <taxon>Bacteria</taxon>
        <taxon>Pseudomonadati</taxon>
        <taxon>Bacteroidota</taxon>
        <taxon>Flavobacteriia</taxon>
        <taxon>Flavobacteriales</taxon>
        <taxon>Flavobacteriaceae</taxon>
    </lineage>
</organism>
<sequence>MKHLKLYLVVLVASFSLLTCERDDLCPETTPTTPSLIIDFYNNNAQDSRKNATNLYVIGQDNEDVLDGYNVATVNQVVLPLRTDTDTTTFSLTRNTVLDDDGNITSGNTDTVTITYATEDVYVSRACGYKTIFKNVVVTIDGGTDANWIIFAQPENDNLTIEDETTTHYFFYH</sequence>
<feature type="chain" id="PRO_5011635723" evidence="1">
    <location>
        <begin position="22"/>
        <end position="173"/>
    </location>
</feature>
<keyword evidence="3" id="KW-1185">Reference proteome</keyword>
<dbReference type="RefSeq" id="WP_090838602.1">
    <property type="nucleotide sequence ID" value="NZ_CANLBQ010000001.1"/>
</dbReference>
<dbReference type="STRING" id="1144750.SAMN05443431_103129"/>
<feature type="signal peptide" evidence="1">
    <location>
        <begin position="1"/>
        <end position="21"/>
    </location>
</feature>
<dbReference type="InterPro" id="IPR045607">
    <property type="entry name" value="DUF6452"/>
</dbReference>
<dbReference type="Proteomes" id="UP000199559">
    <property type="component" value="Unassembled WGS sequence"/>
</dbReference>
<evidence type="ECO:0000256" key="1">
    <source>
        <dbReference type="SAM" id="SignalP"/>
    </source>
</evidence>
<accession>A0A1I3MES2</accession>
<dbReference type="Pfam" id="PF20050">
    <property type="entry name" value="DUF6452"/>
    <property type="match status" value="1"/>
</dbReference>
<evidence type="ECO:0000313" key="2">
    <source>
        <dbReference type="EMBL" id="SFI95468.1"/>
    </source>
</evidence>
<gene>
    <name evidence="2" type="ORF">SAMN05443431_103129</name>
</gene>